<reference evidence="2 3" key="1">
    <citation type="submission" date="2020-05" db="EMBL/GenBank/DDBJ databases">
        <title>Complete closed genome sequence of Defluviicoccus vanus.</title>
        <authorList>
            <person name="Bessarab I."/>
            <person name="Arumugam K."/>
            <person name="Maszenan A.M."/>
            <person name="Seviour R.J."/>
            <person name="Williams R.B."/>
        </authorList>
    </citation>
    <scope>NUCLEOTIDE SEQUENCE [LARGE SCALE GENOMIC DNA]</scope>
    <source>
        <strain evidence="2 3">Ben 114</strain>
    </source>
</reference>
<dbReference type="Gene3D" id="3.40.630.40">
    <property type="entry name" value="Zn-dependent exopeptidases"/>
    <property type="match status" value="1"/>
</dbReference>
<protein>
    <submittedName>
        <fullName evidence="2">N-formylglutamate amidohydrolase</fullName>
    </submittedName>
</protein>
<gene>
    <name evidence="2" type="ORF">HQ394_15165</name>
</gene>
<name>A0A7H1N3Y5_9PROT</name>
<feature type="region of interest" description="Disordered" evidence="1">
    <location>
        <begin position="17"/>
        <end position="45"/>
    </location>
</feature>
<organism evidence="2 3">
    <name type="scientific">Defluviicoccus vanus</name>
    <dbReference type="NCBI Taxonomy" id="111831"/>
    <lineage>
        <taxon>Bacteria</taxon>
        <taxon>Pseudomonadati</taxon>
        <taxon>Pseudomonadota</taxon>
        <taxon>Alphaproteobacteria</taxon>
        <taxon>Rhodospirillales</taxon>
        <taxon>Rhodospirillaceae</taxon>
        <taxon>Defluviicoccus</taxon>
    </lineage>
</organism>
<evidence type="ECO:0000256" key="1">
    <source>
        <dbReference type="SAM" id="MobiDB-lite"/>
    </source>
</evidence>
<dbReference type="EMBL" id="CP053923">
    <property type="protein sequence ID" value="QNT70421.1"/>
    <property type="molecule type" value="Genomic_DNA"/>
</dbReference>
<dbReference type="Proteomes" id="UP000516369">
    <property type="component" value="Chromosome"/>
</dbReference>
<accession>A0A7H1N3Y5</accession>
<sequence length="310" mass="32950">MRRAIIDLCPEGPGVSVRADGADGRSAATQRAVGGAAPPTAEAGAADQRVGGSLIGAADPSPFELINPYATPPLLLVCDHASRTIPAALAGLGLDRQALDRHIAWDIGAAPLTRALARRLEAAAVLAGYSRLVIDVNRQPGDPQSIVESSDGTVIPGNRALGIAELAVRAETFHWPYHHVVDQAFARLRRIGPEPVLVSVHTFTPCLGGAPRPWDVGILWNHDPRLAVPLIDLLRREPGLCVGDNEPYSGRELAYTLNLHAGAAGLPNAAIEVRQDHCATETGVARWAELLAGVLTRILRMPHLHRIAEF</sequence>
<evidence type="ECO:0000313" key="3">
    <source>
        <dbReference type="Proteomes" id="UP000516369"/>
    </source>
</evidence>
<proteinExistence type="predicted"/>
<feature type="compositionally biased region" description="Low complexity" evidence="1">
    <location>
        <begin position="32"/>
        <end position="45"/>
    </location>
</feature>
<evidence type="ECO:0000313" key="2">
    <source>
        <dbReference type="EMBL" id="QNT70421.1"/>
    </source>
</evidence>
<keyword evidence="3" id="KW-1185">Reference proteome</keyword>
<dbReference type="KEGG" id="dvn:HQ394_15165"/>
<dbReference type="Pfam" id="PF05013">
    <property type="entry name" value="FGase"/>
    <property type="match status" value="1"/>
</dbReference>
<dbReference type="GO" id="GO:0016787">
    <property type="term" value="F:hydrolase activity"/>
    <property type="evidence" value="ECO:0007669"/>
    <property type="project" value="UniProtKB-KW"/>
</dbReference>
<keyword evidence="2" id="KW-0378">Hydrolase</keyword>
<dbReference type="InterPro" id="IPR007709">
    <property type="entry name" value="N-FG_amidohydro"/>
</dbReference>
<dbReference type="SUPFAM" id="SSF53187">
    <property type="entry name" value="Zn-dependent exopeptidases"/>
    <property type="match status" value="1"/>
</dbReference>
<dbReference type="AlphaFoldDB" id="A0A7H1N3Y5"/>